<evidence type="ECO:0000313" key="2">
    <source>
        <dbReference type="EMBL" id="ART50486.1"/>
    </source>
</evidence>
<dbReference type="KEGG" id="acin:CBP34_00765"/>
<dbReference type="RefSeq" id="WP_086910972.1">
    <property type="nucleotide sequence ID" value="NZ_CP021359.1"/>
</dbReference>
<dbReference type="EMBL" id="CP021361">
    <property type="protein sequence ID" value="ART50486.1"/>
    <property type="molecule type" value="Genomic_DNA"/>
</dbReference>
<dbReference type="KEGG" id="acid:CBP33_00750"/>
<evidence type="ECO:0000259" key="1">
    <source>
        <dbReference type="Pfam" id="PF07589"/>
    </source>
</evidence>
<name>A0A240TNY9_9BURK</name>
<dbReference type="NCBIfam" id="TIGR02595">
    <property type="entry name" value="PEP_CTERM"/>
    <property type="match status" value="1"/>
</dbReference>
<accession>A0A240TY18</accession>
<dbReference type="AlphaFoldDB" id="A0A240TNY9"/>
<dbReference type="Pfam" id="PF07589">
    <property type="entry name" value="PEP-CTERM"/>
    <property type="match status" value="1"/>
</dbReference>
<feature type="domain" description="Ice-binding protein C-terminal" evidence="1">
    <location>
        <begin position="228"/>
        <end position="251"/>
    </location>
</feature>
<gene>
    <name evidence="2" type="ORF">CBP34_00765</name>
</gene>
<reference evidence="2 3" key="1">
    <citation type="submission" date="2017-05" db="EMBL/GenBank/DDBJ databases">
        <title>Polyphasic characterization of four soil-derived phenanthrene-degrading Acidovorax strains and proposal of Acidovorax phenanthrenivorans sp. nov.</title>
        <authorList>
            <person name="Singleton D.R."/>
            <person name="Lee J."/>
            <person name="Dickey A.N."/>
            <person name="Stroud A."/>
            <person name="Scholl E.H."/>
            <person name="Wright F.A."/>
            <person name="Aitken M.D."/>
        </authorList>
    </citation>
    <scope>NUCLEOTIDE SEQUENCE [LARGE SCALE GENOMIC DNA]</scope>
    <source>
        <strain evidence="2">NA3</strain>
    </source>
</reference>
<sequence length="260" mass="26612">MKFKTVAAIVAGMFISAAVHAVPIVNTNLRPVVLGGTPAGEQSLQTVLNSVFGTGAVSAANDQSAAGLWGSATGSATTIPTLIIEQTGGAASQKFGMWFGTDTANLYTVDLFFGGAVGSPNTLQQSAVGIGIAAGQMIISGGPTFQSQCGSQVNCGVFSNALINPDSFGFYFTNGAGKIAYSIDSMNVGGATDFLAYQGGTSTNWIFAFEDGSDNDFQDMVVKVESIQVPEPGSLALLGLALAGVAATSRRKSRREQNQA</sequence>
<protein>
    <recommendedName>
        <fullName evidence="1">Ice-binding protein C-terminal domain-containing protein</fullName>
    </recommendedName>
</protein>
<organism evidence="2 3">
    <name type="scientific">Acidovorax carolinensis</name>
    <dbReference type="NCBI Taxonomy" id="553814"/>
    <lineage>
        <taxon>Bacteria</taxon>
        <taxon>Pseudomonadati</taxon>
        <taxon>Pseudomonadota</taxon>
        <taxon>Betaproteobacteria</taxon>
        <taxon>Burkholderiales</taxon>
        <taxon>Comamonadaceae</taxon>
        <taxon>Acidovorax</taxon>
    </lineage>
</organism>
<proteinExistence type="predicted"/>
<accession>A0A240TNY9</accession>
<dbReference type="InterPro" id="IPR013424">
    <property type="entry name" value="Ice-binding_C"/>
</dbReference>
<dbReference type="Proteomes" id="UP000194432">
    <property type="component" value="Chromosome 1"/>
</dbReference>
<keyword evidence="3" id="KW-1185">Reference proteome</keyword>
<evidence type="ECO:0000313" key="3">
    <source>
        <dbReference type="Proteomes" id="UP000194432"/>
    </source>
</evidence>